<evidence type="ECO:0000256" key="1">
    <source>
        <dbReference type="SAM" id="MobiDB-lite"/>
    </source>
</evidence>
<sequence>MTFTKFTDSTSTNNEILDAFVSMCPWQQAPKPTDHYRKQESTLERDPVEPLNNMDSLLDECRAPWVPYLLLV</sequence>
<evidence type="ECO:0000313" key="3">
    <source>
        <dbReference type="Proteomes" id="UP000032336"/>
    </source>
</evidence>
<dbReference type="AlphaFoldDB" id="A0A0D8FSR8"/>
<feature type="region of interest" description="Disordered" evidence="1">
    <location>
        <begin position="30"/>
        <end position="51"/>
    </location>
</feature>
<feature type="compositionally biased region" description="Basic and acidic residues" evidence="1">
    <location>
        <begin position="32"/>
        <end position="48"/>
    </location>
</feature>
<comment type="caution">
    <text evidence="2">The sequence shown here is derived from an EMBL/GenBank/DDBJ whole genome shotgun (WGS) entry which is preliminary data.</text>
</comment>
<proteinExistence type="predicted"/>
<dbReference type="EMBL" id="JXUW01000018">
    <property type="protein sequence ID" value="KJE76315.1"/>
    <property type="molecule type" value="Genomic_DNA"/>
</dbReference>
<protein>
    <submittedName>
        <fullName evidence="2">Uncharacterized protein</fullName>
    </submittedName>
</protein>
<evidence type="ECO:0000313" key="2">
    <source>
        <dbReference type="EMBL" id="KJE76315.1"/>
    </source>
</evidence>
<keyword evidence="3" id="KW-1185">Reference proteome</keyword>
<name>A0A0D8FSR8_9ACTN</name>
<dbReference type="Proteomes" id="UP000032336">
    <property type="component" value="Unassembled WGS sequence"/>
</dbReference>
<reference evidence="2 3" key="1">
    <citation type="submission" date="2015-01" db="EMBL/GenBank/DDBJ databases">
        <title>Draft genome of the acidophilic iron oxidizer Ferrimicrobium acidiphilum strain T23.</title>
        <authorList>
            <person name="Poehlein A."/>
            <person name="Eisen S."/>
            <person name="Schloemann M."/>
            <person name="Johnson B.D."/>
            <person name="Daniel R."/>
            <person name="Muehling M."/>
        </authorList>
    </citation>
    <scope>NUCLEOTIDE SEQUENCE [LARGE SCALE GENOMIC DNA]</scope>
    <source>
        <strain evidence="2 3">T23</strain>
    </source>
</reference>
<gene>
    <name evidence="2" type="ORF">FEAC_19250</name>
</gene>
<accession>A0A0D8FSR8</accession>
<organism evidence="2 3">
    <name type="scientific">Ferrimicrobium acidiphilum DSM 19497</name>
    <dbReference type="NCBI Taxonomy" id="1121877"/>
    <lineage>
        <taxon>Bacteria</taxon>
        <taxon>Bacillati</taxon>
        <taxon>Actinomycetota</taxon>
        <taxon>Acidimicrobiia</taxon>
        <taxon>Acidimicrobiales</taxon>
        <taxon>Acidimicrobiaceae</taxon>
        <taxon>Ferrimicrobium</taxon>
    </lineage>
</organism>